<comment type="caution">
    <text evidence="3">Lacks conserved residue(s) required for the propagation of feature annotation.</text>
</comment>
<dbReference type="SUPFAM" id="SSF53187">
    <property type="entry name" value="Zn-dependent exopeptidases"/>
    <property type="match status" value="1"/>
</dbReference>
<dbReference type="MEROPS" id="M14.A27"/>
<evidence type="ECO:0000256" key="1">
    <source>
        <dbReference type="ARBA" id="ARBA00001947"/>
    </source>
</evidence>
<comment type="similarity">
    <text evidence="2 3">Belongs to the peptidase M14 family.</text>
</comment>
<dbReference type="GO" id="GO:0004181">
    <property type="term" value="F:metallocarboxypeptidase activity"/>
    <property type="evidence" value="ECO:0007669"/>
    <property type="project" value="InterPro"/>
</dbReference>
<dbReference type="AlphaFoldDB" id="A0A0B1SGY0"/>
<reference evidence="5 6" key="1">
    <citation type="submission" date="2014-03" db="EMBL/GenBank/DDBJ databases">
        <title>Draft genome of the hookworm Oesophagostomum dentatum.</title>
        <authorList>
            <person name="Mitreva M."/>
        </authorList>
    </citation>
    <scope>NUCLEOTIDE SEQUENCE [LARGE SCALE GENOMIC DNA]</scope>
    <source>
        <strain evidence="5 6">OD-Hann</strain>
    </source>
</reference>
<keyword evidence="6" id="KW-1185">Reference proteome</keyword>
<dbReference type="Pfam" id="PF00246">
    <property type="entry name" value="Peptidase_M14"/>
    <property type="match status" value="1"/>
</dbReference>
<dbReference type="Gene3D" id="3.40.630.10">
    <property type="entry name" value="Zn peptidases"/>
    <property type="match status" value="1"/>
</dbReference>
<dbReference type="GO" id="GO:0005615">
    <property type="term" value="C:extracellular space"/>
    <property type="evidence" value="ECO:0007669"/>
    <property type="project" value="TreeGrafter"/>
</dbReference>
<evidence type="ECO:0000259" key="4">
    <source>
        <dbReference type="PROSITE" id="PS52035"/>
    </source>
</evidence>
<evidence type="ECO:0000313" key="6">
    <source>
        <dbReference type="Proteomes" id="UP000053660"/>
    </source>
</evidence>
<feature type="domain" description="Peptidase M14" evidence="4">
    <location>
        <begin position="1"/>
        <end position="103"/>
    </location>
</feature>
<dbReference type="Proteomes" id="UP000053660">
    <property type="component" value="Unassembled WGS sequence"/>
</dbReference>
<comment type="cofactor">
    <cofactor evidence="1">
        <name>Zn(2+)</name>
        <dbReference type="ChEBI" id="CHEBI:29105"/>
    </cofactor>
</comment>
<proteinExistence type="inferred from homology"/>
<dbReference type="PANTHER" id="PTHR11705">
    <property type="entry name" value="PROTEASE FAMILY M14 CARBOXYPEPTIDASE A,B"/>
    <property type="match status" value="1"/>
</dbReference>
<evidence type="ECO:0000256" key="3">
    <source>
        <dbReference type="PROSITE-ProRule" id="PRU01379"/>
    </source>
</evidence>
<dbReference type="PROSITE" id="PS52035">
    <property type="entry name" value="PEPTIDASE_M14"/>
    <property type="match status" value="1"/>
</dbReference>
<dbReference type="PANTHER" id="PTHR11705:SF59">
    <property type="entry name" value="PEPTIDASE M14 CARBOXYPEPTIDASE A DOMAIN-CONTAINING PROTEIN"/>
    <property type="match status" value="1"/>
</dbReference>
<gene>
    <name evidence="5" type="ORF">OESDEN_17498</name>
</gene>
<dbReference type="GO" id="GO:0006508">
    <property type="term" value="P:proteolysis"/>
    <property type="evidence" value="ECO:0007669"/>
    <property type="project" value="InterPro"/>
</dbReference>
<sequence length="103" mass="11961">MRSREPRLPPKIRQWRKNRAPANCSGFTALSKEVCCEGVDLNRNYDLGFSQENYPFNNPCSDEFQGPYPFSEPETSYTPCRVYTLSLLRARNQYLLLEQCVTS</sequence>
<dbReference type="OrthoDB" id="3626597at2759"/>
<organism evidence="5 6">
    <name type="scientific">Oesophagostomum dentatum</name>
    <name type="common">Nodular worm</name>
    <dbReference type="NCBI Taxonomy" id="61180"/>
    <lineage>
        <taxon>Eukaryota</taxon>
        <taxon>Metazoa</taxon>
        <taxon>Ecdysozoa</taxon>
        <taxon>Nematoda</taxon>
        <taxon>Chromadorea</taxon>
        <taxon>Rhabditida</taxon>
        <taxon>Rhabditina</taxon>
        <taxon>Rhabditomorpha</taxon>
        <taxon>Strongyloidea</taxon>
        <taxon>Strongylidae</taxon>
        <taxon>Oesophagostomum</taxon>
    </lineage>
</organism>
<name>A0A0B1SGY0_OESDE</name>
<evidence type="ECO:0000313" key="5">
    <source>
        <dbReference type="EMBL" id="KHJ82807.1"/>
    </source>
</evidence>
<dbReference type="EMBL" id="KN576974">
    <property type="protein sequence ID" value="KHJ82807.1"/>
    <property type="molecule type" value="Genomic_DNA"/>
</dbReference>
<dbReference type="InterPro" id="IPR000834">
    <property type="entry name" value="Peptidase_M14"/>
</dbReference>
<accession>A0A0B1SGY0</accession>
<dbReference type="GO" id="GO:0008270">
    <property type="term" value="F:zinc ion binding"/>
    <property type="evidence" value="ECO:0007669"/>
    <property type="project" value="InterPro"/>
</dbReference>
<protein>
    <recommendedName>
        <fullName evidence="4">Peptidase M14 domain-containing protein</fullName>
    </recommendedName>
</protein>
<evidence type="ECO:0000256" key="2">
    <source>
        <dbReference type="ARBA" id="ARBA00005988"/>
    </source>
</evidence>